<dbReference type="InterPro" id="IPR035167">
    <property type="entry name" value="DUF5316"/>
</dbReference>
<keyword evidence="1" id="KW-1133">Transmembrane helix</keyword>
<feature type="transmembrane region" description="Helical" evidence="1">
    <location>
        <begin position="33"/>
        <end position="53"/>
    </location>
</feature>
<evidence type="ECO:0000313" key="2">
    <source>
        <dbReference type="EMBL" id="MEC5423759.1"/>
    </source>
</evidence>
<dbReference type="EMBL" id="JARZFX010000003">
    <property type="protein sequence ID" value="MEC5423759.1"/>
    <property type="molecule type" value="Genomic_DNA"/>
</dbReference>
<keyword evidence="3" id="KW-1185">Reference proteome</keyword>
<dbReference type="RefSeq" id="WP_327607325.1">
    <property type="nucleotide sequence ID" value="NZ_JARZFX010000003.1"/>
</dbReference>
<keyword evidence="1" id="KW-0812">Transmembrane</keyword>
<name>A0ABU6KFW7_9BACI</name>
<dbReference type="Pfam" id="PF17247">
    <property type="entry name" value="DUF5316"/>
    <property type="match status" value="1"/>
</dbReference>
<evidence type="ECO:0000313" key="3">
    <source>
        <dbReference type="Proteomes" id="UP001335737"/>
    </source>
</evidence>
<evidence type="ECO:0000256" key="1">
    <source>
        <dbReference type="SAM" id="Phobius"/>
    </source>
</evidence>
<comment type="caution">
    <text evidence="2">The sequence shown here is derived from an EMBL/GenBank/DDBJ whole genome shotgun (WGS) entry which is preliminary data.</text>
</comment>
<dbReference type="Proteomes" id="UP001335737">
    <property type="component" value="Unassembled WGS sequence"/>
</dbReference>
<gene>
    <name evidence="2" type="ORF">QGM71_09660</name>
</gene>
<organism evidence="2 3">
    <name type="scientific">Virgibacillus tibetensis</name>
    <dbReference type="NCBI Taxonomy" id="3042313"/>
    <lineage>
        <taxon>Bacteria</taxon>
        <taxon>Bacillati</taxon>
        <taxon>Bacillota</taxon>
        <taxon>Bacilli</taxon>
        <taxon>Bacillales</taxon>
        <taxon>Bacillaceae</taxon>
        <taxon>Virgibacillus</taxon>
    </lineage>
</organism>
<protein>
    <submittedName>
        <fullName evidence="2">DUF5316 domain-containing protein</fullName>
    </submittedName>
</protein>
<accession>A0ABU6KFW7</accession>
<sequence length="97" mass="10643">MKKTFLIAFIVSLVLFLLGIVTGNIEFYGSITLGIGVVFLLIGALFSGAFISGEQLRANYHTETKEDRSRKNKTMSISIIIALPHLVAGGLLFTYFN</sequence>
<proteinExistence type="predicted"/>
<reference evidence="2 3" key="1">
    <citation type="journal article" date="2024" name="Int. J. Syst. Evol. Microbiol.">
        <title>Virgibacillus tibetensis sp. nov., isolated from salt lake on the Tibetan Plateau of China.</title>
        <authorList>
            <person name="Phurbu D."/>
            <person name="Liu Z.-X."/>
            <person name="Wang R."/>
            <person name="Zheng Y.-Y."/>
            <person name="Liu H.-C."/>
            <person name="Zhou Y.-G."/>
            <person name="Yu Y.-J."/>
            <person name="Li A.-H."/>
        </authorList>
    </citation>
    <scope>NUCLEOTIDE SEQUENCE [LARGE SCALE GENOMIC DNA]</scope>
    <source>
        <strain evidence="2 3">C22-A2</strain>
    </source>
</reference>
<feature type="transmembrane region" description="Helical" evidence="1">
    <location>
        <begin position="74"/>
        <end position="96"/>
    </location>
</feature>
<keyword evidence="1" id="KW-0472">Membrane</keyword>